<name>A0A9P0MCV0_ACAOB</name>
<evidence type="ECO:0000313" key="1">
    <source>
        <dbReference type="EMBL" id="CAH2013639.1"/>
    </source>
</evidence>
<evidence type="ECO:0000313" key="2">
    <source>
        <dbReference type="Proteomes" id="UP001152888"/>
    </source>
</evidence>
<keyword evidence="2" id="KW-1185">Reference proteome</keyword>
<comment type="caution">
    <text evidence="1">The sequence shown here is derived from an EMBL/GenBank/DDBJ whole genome shotgun (WGS) entry which is preliminary data.</text>
</comment>
<proteinExistence type="predicted"/>
<organism evidence="1 2">
    <name type="scientific">Acanthoscelides obtectus</name>
    <name type="common">Bean weevil</name>
    <name type="synonym">Bruchus obtectus</name>
    <dbReference type="NCBI Taxonomy" id="200917"/>
    <lineage>
        <taxon>Eukaryota</taxon>
        <taxon>Metazoa</taxon>
        <taxon>Ecdysozoa</taxon>
        <taxon>Arthropoda</taxon>
        <taxon>Hexapoda</taxon>
        <taxon>Insecta</taxon>
        <taxon>Pterygota</taxon>
        <taxon>Neoptera</taxon>
        <taxon>Endopterygota</taxon>
        <taxon>Coleoptera</taxon>
        <taxon>Polyphaga</taxon>
        <taxon>Cucujiformia</taxon>
        <taxon>Chrysomeloidea</taxon>
        <taxon>Chrysomelidae</taxon>
        <taxon>Bruchinae</taxon>
        <taxon>Bruchini</taxon>
        <taxon>Acanthoscelides</taxon>
    </lineage>
</organism>
<accession>A0A9P0MCV0</accession>
<sequence length="147" mass="16089">MPDPINALQNLASQGTRNPMMNMGPQPGQMGGPQQAPNANLLQTINRGPGQQLMMGNMPGNMPGMQDPQNIGMPPNGSPMGGNQMVSQVANQIRLQQMQNASMAQMGNQMPGHLANQMQGGVPNQCLDRCPDRCRWLELWRIRCRIK</sequence>
<dbReference type="AlphaFoldDB" id="A0A9P0MCV0"/>
<protein>
    <submittedName>
        <fullName evidence="1">Uncharacterized protein</fullName>
    </submittedName>
</protein>
<dbReference type="EMBL" id="CAKOFQ010008355">
    <property type="protein sequence ID" value="CAH2013639.1"/>
    <property type="molecule type" value="Genomic_DNA"/>
</dbReference>
<reference evidence="1" key="1">
    <citation type="submission" date="2022-03" db="EMBL/GenBank/DDBJ databases">
        <authorList>
            <person name="Sayadi A."/>
        </authorList>
    </citation>
    <scope>NUCLEOTIDE SEQUENCE</scope>
</reference>
<dbReference type="Proteomes" id="UP001152888">
    <property type="component" value="Unassembled WGS sequence"/>
</dbReference>
<gene>
    <name evidence="1" type="ORF">ACAOBT_LOCUS33592</name>
</gene>